<dbReference type="Pfam" id="PF21856">
    <property type="entry name" value="EspB_PPE"/>
    <property type="match status" value="1"/>
</dbReference>
<evidence type="ECO:0000256" key="1">
    <source>
        <dbReference type="SAM" id="MobiDB-lite"/>
    </source>
</evidence>
<feature type="region of interest" description="Disordered" evidence="1">
    <location>
        <begin position="282"/>
        <end position="517"/>
    </location>
</feature>
<dbReference type="AlphaFoldDB" id="A0A100WKN7"/>
<dbReference type="STRING" id="228230.RMCC_6773"/>
<protein>
    <submittedName>
        <fullName evidence="4">PPE family protein</fullName>
    </submittedName>
</protein>
<evidence type="ECO:0000313" key="4">
    <source>
        <dbReference type="EMBL" id="GAS99808.1"/>
    </source>
</evidence>
<feature type="compositionally biased region" description="Low complexity" evidence="1">
    <location>
        <begin position="389"/>
        <end position="404"/>
    </location>
</feature>
<dbReference type="InterPro" id="IPR041275">
    <property type="entry name" value="EspB_PE"/>
</dbReference>
<feature type="compositionally biased region" description="Gly residues" evidence="1">
    <location>
        <begin position="405"/>
        <end position="421"/>
    </location>
</feature>
<dbReference type="InterPro" id="IPR054056">
    <property type="entry name" value="EspB_PPE"/>
</dbReference>
<name>A0A100WKN7_MYCCR</name>
<reference evidence="5" key="2">
    <citation type="submission" date="2016-02" db="EMBL/GenBank/DDBJ databases">
        <title>Draft genome sequence of five rapidly growing Mycobacterium species.</title>
        <authorList>
            <person name="Katahira K."/>
            <person name="Gotou Y."/>
            <person name="Iida K."/>
            <person name="Ogura Y."/>
            <person name="Hayashi T."/>
        </authorList>
    </citation>
    <scope>NUCLEOTIDE SEQUENCE [LARGE SCALE GENOMIC DNA]</scope>
    <source>
        <strain evidence="5">JCM15298</strain>
    </source>
</reference>
<evidence type="ECO:0000259" key="3">
    <source>
        <dbReference type="Pfam" id="PF21856"/>
    </source>
</evidence>
<organism evidence="4 5">
    <name type="scientific">Mycolicibacterium canariasense</name>
    <name type="common">Mycobacterium canariasense</name>
    <dbReference type="NCBI Taxonomy" id="228230"/>
    <lineage>
        <taxon>Bacteria</taxon>
        <taxon>Bacillati</taxon>
        <taxon>Actinomycetota</taxon>
        <taxon>Actinomycetes</taxon>
        <taxon>Mycobacteriales</taxon>
        <taxon>Mycobacteriaceae</taxon>
        <taxon>Mycolicibacterium</taxon>
    </lineage>
</organism>
<gene>
    <name evidence="4" type="ORF">RMCC_6773</name>
</gene>
<evidence type="ECO:0000313" key="5">
    <source>
        <dbReference type="Proteomes" id="UP000069443"/>
    </source>
</evidence>
<feature type="domain" description="ESX-1 secretion-associated protein EspB PE" evidence="2">
    <location>
        <begin position="12"/>
        <end position="87"/>
    </location>
</feature>
<dbReference type="Proteomes" id="UP000069443">
    <property type="component" value="Unassembled WGS sequence"/>
</dbReference>
<sequence>MTTNEVKVVTADLRGLAGAMRAVFWYQPDAQVMPPDQLPLAITATANLRDNAAELTQYQNLAEAQGHRLAEMLDSAAKAYDEVDEKYKTTLDDPQRHAAVEGITLSPPSTPLPPVPHAPPAPKALDAGGYSNIEQTHMQLLSGSDASLRAAAVQWDLAADSAEGARPPKNTSDWEGEAADAAHRRLDEYGNWCTELGAAWRRLAGAANKIADAHVTAVTEHTPLYLQYLAAKQALARLLAEGDARSQVQAQHVQAEMVKLQQASDEVRQNYAGQATFDQVKVEKPGFASSGGTGGGTTSGSGSGGGGGGGNPGGGAGQPLGAPQPPSAPASPQGADPLSAGQSPSGSAGSGASPSGSGGSPAGKGGGGSPAGGGLPSGGGLPGGGLPDGGLPDPALDDPGVSPAGAGGGSGGGAGGGGGAPGMPLQPSVGAETVGPAPGGARGGGSGAIPASAMGGGMGGMGGGMGGMGHGGAQPGKEKRRDPNLAPDEDLYTEDRPWTEGVIGARKRRDTPDKDQK</sequence>
<dbReference type="InterPro" id="IPR038332">
    <property type="entry name" value="PPE_sf"/>
</dbReference>
<keyword evidence="5" id="KW-1185">Reference proteome</keyword>
<dbReference type="OrthoDB" id="4753912at2"/>
<reference evidence="5" key="1">
    <citation type="journal article" date="2016" name="Genome Announc.">
        <title>Draft Genome Sequences of Five Rapidly Growing Mycobacterium Species, M. thermoresistibile, M. fortuitum subsp. acetamidolyticum, M. canariasense, M. brisbanense, and M. novocastrense.</title>
        <authorList>
            <person name="Katahira K."/>
            <person name="Ogura Y."/>
            <person name="Gotoh Y."/>
            <person name="Hayashi T."/>
        </authorList>
    </citation>
    <scope>NUCLEOTIDE SEQUENCE [LARGE SCALE GENOMIC DNA]</scope>
    <source>
        <strain evidence="5">JCM15298</strain>
    </source>
</reference>
<dbReference type="Gene3D" id="1.20.1260.20">
    <property type="entry name" value="PPE superfamily"/>
    <property type="match status" value="1"/>
</dbReference>
<feature type="compositionally biased region" description="Gly residues" evidence="1">
    <location>
        <begin position="356"/>
        <end position="388"/>
    </location>
</feature>
<evidence type="ECO:0000259" key="2">
    <source>
        <dbReference type="Pfam" id="PF18625"/>
    </source>
</evidence>
<dbReference type="EMBL" id="BCSY01000137">
    <property type="protein sequence ID" value="GAS99808.1"/>
    <property type="molecule type" value="Genomic_DNA"/>
</dbReference>
<feature type="domain" description="ESX-1 secretion-associated protein EspB PPE" evidence="3">
    <location>
        <begin position="130"/>
        <end position="286"/>
    </location>
</feature>
<dbReference type="Pfam" id="PF18625">
    <property type="entry name" value="EspB_PE"/>
    <property type="match status" value="1"/>
</dbReference>
<proteinExistence type="predicted"/>
<comment type="caution">
    <text evidence="4">The sequence shown here is derived from an EMBL/GenBank/DDBJ whole genome shotgun (WGS) entry which is preliminary data.</text>
</comment>
<feature type="compositionally biased region" description="Gly residues" evidence="1">
    <location>
        <begin position="454"/>
        <end position="474"/>
    </location>
</feature>
<feature type="compositionally biased region" description="Low complexity" evidence="1">
    <location>
        <begin position="330"/>
        <end position="355"/>
    </location>
</feature>
<dbReference type="RefSeq" id="WP_062660421.1">
    <property type="nucleotide sequence ID" value="NZ_BCSY01000137.1"/>
</dbReference>
<feature type="compositionally biased region" description="Gly residues" evidence="1">
    <location>
        <begin position="289"/>
        <end position="318"/>
    </location>
</feature>
<feature type="compositionally biased region" description="Gly residues" evidence="1">
    <location>
        <begin position="437"/>
        <end position="447"/>
    </location>
</feature>
<accession>A0A100WKN7</accession>